<dbReference type="SUPFAM" id="SSF51182">
    <property type="entry name" value="RmlC-like cupins"/>
    <property type="match status" value="1"/>
</dbReference>
<keyword evidence="4" id="KW-1185">Reference proteome</keyword>
<dbReference type="InterPro" id="IPR013096">
    <property type="entry name" value="Cupin_2"/>
</dbReference>
<dbReference type="GO" id="GO:0005829">
    <property type="term" value="C:cytosol"/>
    <property type="evidence" value="ECO:0007669"/>
    <property type="project" value="TreeGrafter"/>
</dbReference>
<dbReference type="Gene3D" id="2.60.120.10">
    <property type="entry name" value="Jelly Rolls"/>
    <property type="match status" value="1"/>
</dbReference>
<evidence type="ECO:0000313" key="4">
    <source>
        <dbReference type="Proteomes" id="UP000050863"/>
    </source>
</evidence>
<dbReference type="Pfam" id="PF07883">
    <property type="entry name" value="Cupin_2"/>
    <property type="match status" value="1"/>
</dbReference>
<dbReference type="InterPro" id="IPR014710">
    <property type="entry name" value="RmlC-like_jellyroll"/>
</dbReference>
<dbReference type="AlphaFoldDB" id="A0A0R3L110"/>
<dbReference type="InterPro" id="IPR010982">
    <property type="entry name" value="Lambda_DNA-bd_dom_sf"/>
</dbReference>
<gene>
    <name evidence="3" type="ORF">CQ12_35885</name>
</gene>
<dbReference type="SMART" id="SM00530">
    <property type="entry name" value="HTH_XRE"/>
    <property type="match status" value="1"/>
</dbReference>
<sequence>MVSAEAGRRAREAARLAGIGAVIRRARSARGLTLDELAGMVGLSVTFLSRIERGLIACSIGNLLEIAGVLQLPPAELFADIDGEERTRAYRVVRSTDAVPAKDADADYAWCKLASGVGEQRLETFLLELSAKPRKPTLVAHPGEEMCFVLDGSVEFQVGDETIALERGDSIHLRSDVPHMAWARGSGSARLLMVTSIENQSAIAVEWWSNIAGRKGEREKTAKGRAK</sequence>
<dbReference type="GO" id="GO:0003677">
    <property type="term" value="F:DNA binding"/>
    <property type="evidence" value="ECO:0007669"/>
    <property type="project" value="UniProtKB-KW"/>
</dbReference>
<dbReference type="EMBL" id="LLXZ01000169">
    <property type="protein sequence ID" value="KRR00606.1"/>
    <property type="molecule type" value="Genomic_DNA"/>
</dbReference>
<name>A0A0R3L110_9BRAD</name>
<dbReference type="STRING" id="280332.CQ12_35885"/>
<dbReference type="CDD" id="cd00093">
    <property type="entry name" value="HTH_XRE"/>
    <property type="match status" value="1"/>
</dbReference>
<dbReference type="GO" id="GO:0003700">
    <property type="term" value="F:DNA-binding transcription factor activity"/>
    <property type="evidence" value="ECO:0007669"/>
    <property type="project" value="TreeGrafter"/>
</dbReference>
<protein>
    <recommendedName>
        <fullName evidence="2">HTH cro/C1-type domain-containing protein</fullName>
    </recommendedName>
</protein>
<dbReference type="InterPro" id="IPR001387">
    <property type="entry name" value="Cro/C1-type_HTH"/>
</dbReference>
<dbReference type="PANTHER" id="PTHR46797:SF1">
    <property type="entry name" value="METHYLPHOSPHONATE SYNTHASE"/>
    <property type="match status" value="1"/>
</dbReference>
<dbReference type="PANTHER" id="PTHR46797">
    <property type="entry name" value="HTH-TYPE TRANSCRIPTIONAL REGULATOR"/>
    <property type="match status" value="1"/>
</dbReference>
<evidence type="ECO:0000259" key="2">
    <source>
        <dbReference type="PROSITE" id="PS50943"/>
    </source>
</evidence>
<accession>A0A0R3L110</accession>
<dbReference type="RefSeq" id="WP_057838654.1">
    <property type="nucleotide sequence ID" value="NZ_LLXZ01000169.1"/>
</dbReference>
<dbReference type="CDD" id="cd02209">
    <property type="entry name" value="cupin_XRE_C"/>
    <property type="match status" value="1"/>
</dbReference>
<evidence type="ECO:0000313" key="3">
    <source>
        <dbReference type="EMBL" id="KRR00606.1"/>
    </source>
</evidence>
<organism evidence="3 4">
    <name type="scientific">Bradyrhizobium jicamae</name>
    <dbReference type="NCBI Taxonomy" id="280332"/>
    <lineage>
        <taxon>Bacteria</taxon>
        <taxon>Pseudomonadati</taxon>
        <taxon>Pseudomonadota</taxon>
        <taxon>Alphaproteobacteria</taxon>
        <taxon>Hyphomicrobiales</taxon>
        <taxon>Nitrobacteraceae</taxon>
        <taxon>Bradyrhizobium</taxon>
    </lineage>
</organism>
<dbReference type="Pfam" id="PF01381">
    <property type="entry name" value="HTH_3"/>
    <property type="match status" value="1"/>
</dbReference>
<dbReference type="InterPro" id="IPR011051">
    <property type="entry name" value="RmlC_Cupin_sf"/>
</dbReference>
<keyword evidence="1" id="KW-0238">DNA-binding</keyword>
<dbReference type="PROSITE" id="PS50943">
    <property type="entry name" value="HTH_CROC1"/>
    <property type="match status" value="1"/>
</dbReference>
<feature type="domain" description="HTH cro/C1-type" evidence="2">
    <location>
        <begin position="23"/>
        <end position="77"/>
    </location>
</feature>
<dbReference type="InterPro" id="IPR050807">
    <property type="entry name" value="TransReg_Diox_bact_type"/>
</dbReference>
<dbReference type="Gene3D" id="1.10.260.40">
    <property type="entry name" value="lambda repressor-like DNA-binding domains"/>
    <property type="match status" value="1"/>
</dbReference>
<dbReference type="Proteomes" id="UP000050863">
    <property type="component" value="Unassembled WGS sequence"/>
</dbReference>
<reference evidence="3 4" key="1">
    <citation type="submission" date="2014-03" db="EMBL/GenBank/DDBJ databases">
        <title>Bradyrhizobium valentinum sp. nov., isolated from effective nodules of Lupinus mariae-josephae, a lupine endemic of basic-lime soils in Eastern Spain.</title>
        <authorList>
            <person name="Duran D."/>
            <person name="Rey L."/>
            <person name="Navarro A."/>
            <person name="Busquets A."/>
            <person name="Imperial J."/>
            <person name="Ruiz-Argueso T."/>
        </authorList>
    </citation>
    <scope>NUCLEOTIDE SEQUENCE [LARGE SCALE GENOMIC DNA]</scope>
    <source>
        <strain evidence="3 4">PAC68</strain>
    </source>
</reference>
<dbReference type="SUPFAM" id="SSF47413">
    <property type="entry name" value="lambda repressor-like DNA-binding domains"/>
    <property type="match status" value="1"/>
</dbReference>
<evidence type="ECO:0000256" key="1">
    <source>
        <dbReference type="ARBA" id="ARBA00023125"/>
    </source>
</evidence>
<proteinExistence type="predicted"/>
<comment type="caution">
    <text evidence="3">The sequence shown here is derived from an EMBL/GenBank/DDBJ whole genome shotgun (WGS) entry which is preliminary data.</text>
</comment>